<organism evidence="1 2">
    <name type="scientific">Nibea albiflora</name>
    <name type="common">Yellow drum</name>
    <name type="synonym">Corvina albiflora</name>
    <dbReference type="NCBI Taxonomy" id="240163"/>
    <lineage>
        <taxon>Eukaryota</taxon>
        <taxon>Metazoa</taxon>
        <taxon>Chordata</taxon>
        <taxon>Craniata</taxon>
        <taxon>Vertebrata</taxon>
        <taxon>Euteleostomi</taxon>
        <taxon>Actinopterygii</taxon>
        <taxon>Neopterygii</taxon>
        <taxon>Teleostei</taxon>
        <taxon>Neoteleostei</taxon>
        <taxon>Acanthomorphata</taxon>
        <taxon>Eupercaria</taxon>
        <taxon>Sciaenidae</taxon>
        <taxon>Nibea</taxon>
    </lineage>
</organism>
<dbReference type="EMBL" id="CM024805">
    <property type="protein sequence ID" value="KAG8009606.1"/>
    <property type="molecule type" value="Genomic_DNA"/>
</dbReference>
<accession>A0ACB7F985</accession>
<evidence type="ECO:0000313" key="1">
    <source>
        <dbReference type="EMBL" id="KAG8009606.1"/>
    </source>
</evidence>
<keyword evidence="2" id="KW-1185">Reference proteome</keyword>
<evidence type="ECO:0000313" key="2">
    <source>
        <dbReference type="Proteomes" id="UP000805704"/>
    </source>
</evidence>
<protein>
    <submittedName>
        <fullName evidence="1">HERV-H LTR-associating protein 2</fullName>
    </submittedName>
</protein>
<comment type="caution">
    <text evidence="1">The sequence shown here is derived from an EMBL/GenBank/DDBJ whole genome shotgun (WGS) entry which is preliminary data.</text>
</comment>
<gene>
    <name evidence="1" type="primary">HHLA2</name>
    <name evidence="1" type="ORF">GBF38_017963</name>
</gene>
<name>A0ACB7F985_NIBAL</name>
<sequence>MRSTGIKGVVFVVTLAFLHDLVRGDTELTCVLMESCILPCKFHAGDDVVIHWIHVTAGDTYVHSFYHDEDQLKNQGQRFRNRTSLFKEQIPRGNASLRLTRVETEDQGKYKCLTSIPVETQSRTSFVNLKVEGGSDNKNTAIITGVVSGILVLGIIGGLTGFCLRRQRNQRLDGAQQNNIIQNELTITCLSSEECVLPCQFASDGKGARVMWYKKKAVVSCTRYGNTSFVVGHNSPADKYKGRTDLYADQVLEGNASLVMKNITPNDQGKYFCITMTAPRTDESGIITLFVKALVQEVDIEFTGDSVTCRAEGIYPEPTLTWSTDPPTDTQLFRNQTKSQKNKFGFYNIRSSLKLRECDVANQTFICSVTSDTSKKTAFLKHEASILASPGSNAMVPCSLSPSTLQSFNLTWRFRSSDPILSISFTGQKSSVKVWDQWKPHVFNDLDLQSLHLQDLKAEHEGTYTCEVRAPEETYITWTDVTVAYDSEYIYIYVIIALCYFLCMSYGMVVFLSCKVRRLEKARRQEETPNEVTEILDVAGGEGDLQSEENTDEGCEEAKQANCSSE</sequence>
<proteinExistence type="predicted"/>
<reference evidence="1" key="1">
    <citation type="submission" date="2020-04" db="EMBL/GenBank/DDBJ databases">
        <title>A chromosome-scale assembly and high-density genetic map of the yellow drum (Nibea albiflora) genome.</title>
        <authorList>
            <person name="Xu D."/>
            <person name="Zhang W."/>
            <person name="Chen R."/>
            <person name="Tan P."/>
            <person name="Wang L."/>
            <person name="Song H."/>
            <person name="Tian L."/>
            <person name="Zhu Q."/>
            <person name="Wang B."/>
        </authorList>
    </citation>
    <scope>NUCLEOTIDE SEQUENCE</scope>
    <source>
        <strain evidence="1">ZJHYS-2018</strain>
    </source>
</reference>
<dbReference type="Proteomes" id="UP000805704">
    <property type="component" value="Chromosome 17"/>
</dbReference>